<feature type="compositionally biased region" description="Basic and acidic residues" evidence="1">
    <location>
        <begin position="246"/>
        <end position="255"/>
    </location>
</feature>
<dbReference type="EMBL" id="JAWWNJ010000175">
    <property type="protein sequence ID" value="KAK6975040.1"/>
    <property type="molecule type" value="Genomic_DNA"/>
</dbReference>
<reference evidence="2 3" key="1">
    <citation type="journal article" date="2024" name="J Genomics">
        <title>Draft genome sequencing and assembly of Favolaschia claudopus CIRM-BRFM 2984 isolated from oak limbs.</title>
        <authorList>
            <person name="Navarro D."/>
            <person name="Drula E."/>
            <person name="Chaduli D."/>
            <person name="Cazenave R."/>
            <person name="Ahrendt S."/>
            <person name="Wang J."/>
            <person name="Lipzen A."/>
            <person name="Daum C."/>
            <person name="Barry K."/>
            <person name="Grigoriev I.V."/>
            <person name="Favel A."/>
            <person name="Rosso M.N."/>
            <person name="Martin F."/>
        </authorList>
    </citation>
    <scope>NUCLEOTIDE SEQUENCE [LARGE SCALE GENOMIC DNA]</scope>
    <source>
        <strain evidence="2 3">CIRM-BRFM 2984</strain>
    </source>
</reference>
<feature type="region of interest" description="Disordered" evidence="1">
    <location>
        <begin position="223"/>
        <end position="262"/>
    </location>
</feature>
<evidence type="ECO:0000313" key="2">
    <source>
        <dbReference type="EMBL" id="KAK6975040.1"/>
    </source>
</evidence>
<organism evidence="2 3">
    <name type="scientific">Favolaschia claudopus</name>
    <dbReference type="NCBI Taxonomy" id="2862362"/>
    <lineage>
        <taxon>Eukaryota</taxon>
        <taxon>Fungi</taxon>
        <taxon>Dikarya</taxon>
        <taxon>Basidiomycota</taxon>
        <taxon>Agaricomycotina</taxon>
        <taxon>Agaricomycetes</taxon>
        <taxon>Agaricomycetidae</taxon>
        <taxon>Agaricales</taxon>
        <taxon>Marasmiineae</taxon>
        <taxon>Mycenaceae</taxon>
        <taxon>Favolaschia</taxon>
    </lineage>
</organism>
<comment type="caution">
    <text evidence="2">The sequence shown here is derived from an EMBL/GenBank/DDBJ whole genome shotgun (WGS) entry which is preliminary data.</text>
</comment>
<accession>A0AAV9ZAP7</accession>
<sequence length="315" mass="33925">MSVPSYCTPPLHLDPGVTFESTERFFLVTGSQAREKRGVYSSWKSVAPLADELPYDAVVKYSSWSQVLRAWRVCCEAGDHDHPTPPSELEFAVSCPADNSADLSQDIGELLEGGSFVVEGSGTVRDSFREATTDFVRTGGAIHRVDNPHIAAHISRGSSLAAAEALFHASQSLQRLEVAEPEENGPASRIAVDALDAALHALLITMDGNCRLKRMGNFGSSVAVGDGNVSDEDLPGLSEVEESDDEKPQLKEEGVGPKMKARAVRVEGGMRVELVEAEENGGESEHSPDITYEDIHGPGSLSPGLHLVGEEYYYE</sequence>
<feature type="region of interest" description="Disordered" evidence="1">
    <location>
        <begin position="277"/>
        <end position="315"/>
    </location>
</feature>
<gene>
    <name evidence="2" type="ORF">R3P38DRAFT_3238111</name>
</gene>
<protein>
    <submittedName>
        <fullName evidence="2">Uncharacterized protein</fullName>
    </submittedName>
</protein>
<evidence type="ECO:0000256" key="1">
    <source>
        <dbReference type="SAM" id="MobiDB-lite"/>
    </source>
</evidence>
<name>A0AAV9ZAP7_9AGAR</name>
<dbReference type="Proteomes" id="UP001362999">
    <property type="component" value="Unassembled WGS sequence"/>
</dbReference>
<keyword evidence="3" id="KW-1185">Reference proteome</keyword>
<feature type="compositionally biased region" description="Acidic residues" evidence="1">
    <location>
        <begin position="229"/>
        <end position="245"/>
    </location>
</feature>
<evidence type="ECO:0000313" key="3">
    <source>
        <dbReference type="Proteomes" id="UP001362999"/>
    </source>
</evidence>
<dbReference type="AlphaFoldDB" id="A0AAV9ZAP7"/>
<feature type="compositionally biased region" description="Basic and acidic residues" evidence="1">
    <location>
        <begin position="283"/>
        <end position="296"/>
    </location>
</feature>
<proteinExistence type="predicted"/>